<gene>
    <name evidence="1" type="ORF">SAMN05444401_0519</name>
</gene>
<evidence type="ECO:0000313" key="2">
    <source>
        <dbReference type="Proteomes" id="UP000184080"/>
    </source>
</evidence>
<dbReference type="SUPFAM" id="SSF53448">
    <property type="entry name" value="Nucleotide-diphospho-sugar transferases"/>
    <property type="match status" value="1"/>
</dbReference>
<dbReference type="Proteomes" id="UP000184080">
    <property type="component" value="Unassembled WGS sequence"/>
</dbReference>
<dbReference type="AlphaFoldDB" id="A0A1M6PGW0"/>
<dbReference type="RefSeq" id="WP_073012886.1">
    <property type="nucleotide sequence ID" value="NZ_FQZO01000016.1"/>
</dbReference>
<proteinExistence type="predicted"/>
<dbReference type="OrthoDB" id="186344at2"/>
<protein>
    <recommendedName>
        <fullName evidence="3">Nucleotide-diphospho-sugar transferase</fullName>
    </recommendedName>
</protein>
<dbReference type="InterPro" id="IPR029044">
    <property type="entry name" value="Nucleotide-diphossugar_trans"/>
</dbReference>
<sequence length="400" mass="46956">MNMNEFIKIENTPVSSSQESRCNFCTLGSKEYTLKVLALYSSLREKCPNFHLWICCLDEDIYSIVKGLNLGDVTLFKVKEIETTDLLNAKKLRKKNEYCWTLKPFIVKHILDNYSVQALIYCDGDIFFFSDPTPIFNLLLSNSILLCPQRDLEWVHKLYGYYQAGFVGFNTAKDGLNAVKWWCQRCLEWCYITAEPERERFGDQKYLDKIPQLFKDVYICENLGVDAAPWNSIYNNNYNIYVKGNEVYIEDYKLICFHFACLSIINENEYDLWTFDKLSIRDVIKDNIYIVYIQRLQKIINYLKDHSKIDVKLLFSNNSPQKAKTYFRFNNTGVITKNLTTDTEDIKTNVNIKVNEDITSNVNVQVNKDKAKDLQKPMDSTEKKEQSIYSSKLIYNCKER</sequence>
<reference evidence="1 2" key="1">
    <citation type="submission" date="2016-11" db="EMBL/GenBank/DDBJ databases">
        <authorList>
            <person name="Jaros S."/>
            <person name="Januszkiewicz K."/>
            <person name="Wedrychowicz H."/>
        </authorList>
    </citation>
    <scope>NUCLEOTIDE SEQUENCE [LARGE SCALE GENOMIC DNA]</scope>
    <source>
        <strain evidence="1 2">DSM 21864</strain>
    </source>
</reference>
<dbReference type="Gene3D" id="3.90.550.10">
    <property type="entry name" value="Spore Coat Polysaccharide Biosynthesis Protein SpsA, Chain A"/>
    <property type="match status" value="1"/>
</dbReference>
<evidence type="ECO:0008006" key="3">
    <source>
        <dbReference type="Google" id="ProtNLM"/>
    </source>
</evidence>
<accession>A0A1M6PGW0</accession>
<evidence type="ECO:0000313" key="1">
    <source>
        <dbReference type="EMBL" id="SHK07179.1"/>
    </source>
</evidence>
<keyword evidence="2" id="KW-1185">Reference proteome</keyword>
<organism evidence="1 2">
    <name type="scientific">Clostridium amylolyticum</name>
    <dbReference type="NCBI Taxonomy" id="1121298"/>
    <lineage>
        <taxon>Bacteria</taxon>
        <taxon>Bacillati</taxon>
        <taxon>Bacillota</taxon>
        <taxon>Clostridia</taxon>
        <taxon>Eubacteriales</taxon>
        <taxon>Clostridiaceae</taxon>
        <taxon>Clostridium</taxon>
    </lineage>
</organism>
<dbReference type="STRING" id="1121298.SAMN05444401_0519"/>
<dbReference type="EMBL" id="FQZO01000016">
    <property type="protein sequence ID" value="SHK07179.1"/>
    <property type="molecule type" value="Genomic_DNA"/>
</dbReference>
<name>A0A1M6PGW0_9CLOT</name>